<dbReference type="EMBL" id="QREV01000006">
    <property type="protein sequence ID" value="RDU50397.1"/>
    <property type="molecule type" value="Genomic_DNA"/>
</dbReference>
<dbReference type="PANTHER" id="PTHR42939:SF1">
    <property type="entry name" value="ABC TRANSPORTER ATP-BINDING PROTEIN ALBC-RELATED"/>
    <property type="match status" value="1"/>
</dbReference>
<evidence type="ECO:0000256" key="2">
    <source>
        <dbReference type="ARBA" id="ARBA00022741"/>
    </source>
</evidence>
<dbReference type="Proteomes" id="UP000629596">
    <property type="component" value="Unassembled WGS sequence"/>
</dbReference>
<dbReference type="SUPFAM" id="SSF52540">
    <property type="entry name" value="P-loop containing nucleoside triphosphate hydrolases"/>
    <property type="match status" value="1"/>
</dbReference>
<keyword evidence="2" id="KW-0547">Nucleotide-binding</keyword>
<evidence type="ECO:0000313" key="8">
    <source>
        <dbReference type="Proteomes" id="UP000629596"/>
    </source>
</evidence>
<dbReference type="PROSITE" id="PS50893">
    <property type="entry name" value="ABC_TRANSPORTER_2"/>
    <property type="match status" value="1"/>
</dbReference>
<dbReference type="SMART" id="SM00382">
    <property type="entry name" value="AAA"/>
    <property type="match status" value="1"/>
</dbReference>
<keyword evidence="3 6" id="KW-0067">ATP-binding</keyword>
<dbReference type="Gene3D" id="3.40.50.300">
    <property type="entry name" value="P-loop containing nucleotide triphosphate hydrolases"/>
    <property type="match status" value="1"/>
</dbReference>
<evidence type="ECO:0000313" key="5">
    <source>
        <dbReference type="EMBL" id="MBC8600913.1"/>
    </source>
</evidence>
<dbReference type="GO" id="GO:0016887">
    <property type="term" value="F:ATP hydrolysis activity"/>
    <property type="evidence" value="ECO:0007669"/>
    <property type="project" value="InterPro"/>
</dbReference>
<evidence type="ECO:0000313" key="7">
    <source>
        <dbReference type="Proteomes" id="UP000256321"/>
    </source>
</evidence>
<keyword evidence="8" id="KW-1185">Reference proteome</keyword>
<dbReference type="EMBL" id="JACRTI010000006">
    <property type="protein sequence ID" value="MBC8600913.1"/>
    <property type="molecule type" value="Genomic_DNA"/>
</dbReference>
<reference evidence="5 8" key="2">
    <citation type="submission" date="2020-08" db="EMBL/GenBank/DDBJ databases">
        <title>Genome public.</title>
        <authorList>
            <person name="Liu C."/>
            <person name="Sun Q."/>
        </authorList>
    </citation>
    <scope>NUCLEOTIDE SEQUENCE [LARGE SCALE GENOMIC DNA]</scope>
    <source>
        <strain evidence="5 8">426_9</strain>
    </source>
</reference>
<dbReference type="AlphaFoldDB" id="A0A3D8HIJ1"/>
<keyword evidence="1" id="KW-0813">Transport</keyword>
<comment type="caution">
    <text evidence="6">The sequence shown here is derived from an EMBL/GenBank/DDBJ whole genome shotgun (WGS) entry which is preliminary data.</text>
</comment>
<reference evidence="6 7" key="1">
    <citation type="submission" date="2018-07" db="EMBL/GenBank/DDBJ databases">
        <title>Parabacteroides acidifaciens nov. sp., isolated from human feces.</title>
        <authorList>
            <person name="Wang Y.J."/>
        </authorList>
    </citation>
    <scope>NUCLEOTIDE SEQUENCE [LARGE SCALE GENOMIC DNA]</scope>
    <source>
        <strain evidence="6 7">426-9</strain>
    </source>
</reference>
<evidence type="ECO:0000256" key="1">
    <source>
        <dbReference type="ARBA" id="ARBA00022448"/>
    </source>
</evidence>
<dbReference type="InterPro" id="IPR003439">
    <property type="entry name" value="ABC_transporter-like_ATP-bd"/>
</dbReference>
<protein>
    <submittedName>
        <fullName evidence="6">ATP-binding cassette domain-containing protein</fullName>
    </submittedName>
</protein>
<sequence length="229" mass="25817">MLTIENLKVGYDKEKDVLKGICLSMETGKIHGLVGLNGAGKTTLLNALYSFIRPQSGTILYDGSLLKRKEIGYLESENYFYPYMTGNEYLNLFPSGGTNFDTESWQKLLSLPLGEITENYSTGMRKKLALLAVLKMNKPILILDEPYNGLDLESAHLLTLILSRLRENGKTVFVTSHIYETLTTVCDYIHYMKDGIIASSYPKERFGELQEILRTTVKQRADGAIEQLL</sequence>
<gene>
    <name evidence="6" type="ORF">DWU89_04230</name>
    <name evidence="5" type="ORF">H8784_04165</name>
</gene>
<dbReference type="CDD" id="cd03230">
    <property type="entry name" value="ABC_DR_subfamily_A"/>
    <property type="match status" value="1"/>
</dbReference>
<evidence type="ECO:0000259" key="4">
    <source>
        <dbReference type="PROSITE" id="PS50893"/>
    </source>
</evidence>
<accession>A0A3D8HIJ1</accession>
<name>A0A3D8HIJ1_9BACT</name>
<organism evidence="6 7">
    <name type="scientific">Parabacteroides acidifaciens</name>
    <dbReference type="NCBI Taxonomy" id="2290935"/>
    <lineage>
        <taxon>Bacteria</taxon>
        <taxon>Pseudomonadati</taxon>
        <taxon>Bacteroidota</taxon>
        <taxon>Bacteroidia</taxon>
        <taxon>Bacteroidales</taxon>
        <taxon>Tannerellaceae</taxon>
        <taxon>Parabacteroides</taxon>
    </lineage>
</organism>
<evidence type="ECO:0000256" key="3">
    <source>
        <dbReference type="ARBA" id="ARBA00022840"/>
    </source>
</evidence>
<dbReference type="InterPro" id="IPR027417">
    <property type="entry name" value="P-loop_NTPase"/>
</dbReference>
<dbReference type="Proteomes" id="UP000256321">
    <property type="component" value="Unassembled WGS sequence"/>
</dbReference>
<dbReference type="GO" id="GO:0005524">
    <property type="term" value="F:ATP binding"/>
    <property type="evidence" value="ECO:0007669"/>
    <property type="project" value="UniProtKB-KW"/>
</dbReference>
<dbReference type="RefSeq" id="WP_115498435.1">
    <property type="nucleotide sequence ID" value="NZ_JACRTI010000006.1"/>
</dbReference>
<evidence type="ECO:0000313" key="6">
    <source>
        <dbReference type="EMBL" id="RDU50397.1"/>
    </source>
</evidence>
<feature type="domain" description="ABC transporter" evidence="4">
    <location>
        <begin position="2"/>
        <end position="219"/>
    </location>
</feature>
<dbReference type="InterPro" id="IPR003593">
    <property type="entry name" value="AAA+_ATPase"/>
</dbReference>
<dbReference type="InterPro" id="IPR051782">
    <property type="entry name" value="ABC_Transporter_VariousFunc"/>
</dbReference>
<dbReference type="Pfam" id="PF00005">
    <property type="entry name" value="ABC_tran"/>
    <property type="match status" value="1"/>
</dbReference>
<dbReference type="PANTHER" id="PTHR42939">
    <property type="entry name" value="ABC TRANSPORTER ATP-BINDING PROTEIN ALBC-RELATED"/>
    <property type="match status" value="1"/>
</dbReference>
<proteinExistence type="predicted"/>